<sequence length="112" mass="11419">MKVKTFITGTASALLAAGVAPSCASVANAASATYYPVSSSVIENGYYRGSYVAAANRSYITLSSNSHTTACYAKQDGHAKPAYDIGGPGMGCSAVQTGSNLTVGDYVQYIVS</sequence>
<evidence type="ECO:0000313" key="3">
    <source>
        <dbReference type="Proteomes" id="UP000217986"/>
    </source>
</evidence>
<keyword evidence="3" id="KW-1185">Reference proteome</keyword>
<accession>A0A2A2EKG3</accession>
<name>A0A2A2EKG3_9BIFI</name>
<evidence type="ECO:0000313" key="2">
    <source>
        <dbReference type="EMBL" id="PAU69472.1"/>
    </source>
</evidence>
<dbReference type="RefSeq" id="WP_133064616.1">
    <property type="nucleotide sequence ID" value="NZ_MVOG01000011.1"/>
</dbReference>
<evidence type="ECO:0000256" key="1">
    <source>
        <dbReference type="SAM" id="SignalP"/>
    </source>
</evidence>
<dbReference type="EMBL" id="MVOG01000011">
    <property type="protein sequence ID" value="PAU69472.1"/>
    <property type="molecule type" value="Genomic_DNA"/>
</dbReference>
<protein>
    <submittedName>
        <fullName evidence="2">Uncharacterized protein</fullName>
    </submittedName>
</protein>
<dbReference type="AlphaFoldDB" id="A0A2A2EKG3"/>
<dbReference type="Proteomes" id="UP000217986">
    <property type="component" value="Unassembled WGS sequence"/>
</dbReference>
<dbReference type="OrthoDB" id="3233904at2"/>
<feature type="chain" id="PRO_5013240069" evidence="1">
    <location>
        <begin position="30"/>
        <end position="112"/>
    </location>
</feature>
<feature type="signal peptide" evidence="1">
    <location>
        <begin position="1"/>
        <end position="29"/>
    </location>
</feature>
<keyword evidence="1" id="KW-0732">Signal</keyword>
<comment type="caution">
    <text evidence="2">The sequence shown here is derived from an EMBL/GenBank/DDBJ whole genome shotgun (WGS) entry which is preliminary data.</text>
</comment>
<reference evidence="2 3" key="1">
    <citation type="journal article" date="2017" name="ISME J.">
        <title>Unveiling bifidobacterial biogeography across the mammalian branch of the tree of life.</title>
        <authorList>
            <person name="Milani C."/>
            <person name="Mangifesta M."/>
            <person name="Mancabelli L."/>
            <person name="Lugli G.A."/>
            <person name="James K."/>
            <person name="Duranti S."/>
            <person name="Turroni F."/>
            <person name="Ferrario C."/>
            <person name="Ossiprandi M.C."/>
            <person name="van Sinderen D."/>
            <person name="Ventura M."/>
        </authorList>
    </citation>
    <scope>NUCLEOTIDE SEQUENCE [LARGE SCALE GENOMIC DNA]</scope>
    <source>
        <strain evidence="2 3">70</strain>
    </source>
</reference>
<proteinExistence type="predicted"/>
<organism evidence="2 3">
    <name type="scientific">Bifidobacterium italicum</name>
    <dbReference type="NCBI Taxonomy" id="1960968"/>
    <lineage>
        <taxon>Bacteria</taxon>
        <taxon>Bacillati</taxon>
        <taxon>Actinomycetota</taxon>
        <taxon>Actinomycetes</taxon>
        <taxon>Bifidobacteriales</taxon>
        <taxon>Bifidobacteriaceae</taxon>
        <taxon>Bifidobacterium</taxon>
    </lineage>
</organism>
<gene>
    <name evidence="2" type="ORF">B1400_0838</name>
</gene>